<proteinExistence type="predicted"/>
<dbReference type="SUPFAM" id="SSF52540">
    <property type="entry name" value="P-loop containing nucleoside triphosphate hydrolases"/>
    <property type="match status" value="1"/>
</dbReference>
<gene>
    <name evidence="1" type="ORF">A6769_29980</name>
</gene>
<dbReference type="NCBIfam" id="TIGR02579">
    <property type="entry name" value="cas_csx3"/>
    <property type="match status" value="1"/>
</dbReference>
<evidence type="ECO:0000313" key="1">
    <source>
        <dbReference type="EMBL" id="RCJ31806.1"/>
    </source>
</evidence>
<accession>A0A367R5M8</accession>
<organism evidence="1 2">
    <name type="scientific">Nostoc punctiforme NIES-2108</name>
    <dbReference type="NCBI Taxonomy" id="1356359"/>
    <lineage>
        <taxon>Bacteria</taxon>
        <taxon>Bacillati</taxon>
        <taxon>Cyanobacteriota</taxon>
        <taxon>Cyanophyceae</taxon>
        <taxon>Nostocales</taxon>
        <taxon>Nostocaceae</taxon>
        <taxon>Nostoc</taxon>
    </lineage>
</organism>
<evidence type="ECO:0000313" key="2">
    <source>
        <dbReference type="Proteomes" id="UP000252085"/>
    </source>
</evidence>
<dbReference type="Pfam" id="PF09620">
    <property type="entry name" value="Cas_csx3"/>
    <property type="match status" value="1"/>
</dbReference>
<comment type="caution">
    <text evidence="1">The sequence shown here is derived from an EMBL/GenBank/DDBJ whole genome shotgun (WGS) entry which is preliminary data.</text>
</comment>
<reference evidence="1 2" key="1">
    <citation type="submission" date="2016-04" db="EMBL/GenBank/DDBJ databases">
        <authorList>
            <person name="Evans L.H."/>
            <person name="Alamgir A."/>
            <person name="Owens N."/>
            <person name="Weber N.D."/>
            <person name="Virtaneva K."/>
            <person name="Barbian K."/>
            <person name="Babar A."/>
            <person name="Rosenke K."/>
        </authorList>
    </citation>
    <scope>NUCLEOTIDE SEQUENCE [LARGE SCALE GENOMIC DNA]</scope>
    <source>
        <strain evidence="1">NIES-2108</strain>
    </source>
</reference>
<dbReference type="Proteomes" id="UP000252085">
    <property type="component" value="Unassembled WGS sequence"/>
</dbReference>
<dbReference type="CDD" id="cd09740">
    <property type="entry name" value="Csx3_III-U"/>
    <property type="match status" value="1"/>
</dbReference>
<dbReference type="AlphaFoldDB" id="A0A367R5M8"/>
<protein>
    <submittedName>
        <fullName evidence="1">CRISPR-associated protein Csx3</fullName>
    </submittedName>
</protein>
<dbReference type="InterPro" id="IPR027417">
    <property type="entry name" value="P-loop_NTPase"/>
</dbReference>
<sequence length="317" mass="35196">MITPLRLYLSESLVVQNLKYQVLSVELTSSDRLIEPQNIKNLELPSGIDTTGGVIISGRAPMWLYSYLTHALHPTAWVACYDPRLGAVVSATNSRQVCIGQVIPVSPPNGRQNHGLAQEKRNVETGLCPALMVVGPPDSGKSVLSHALFQALLSGHPDIYLQRAHWDGEGNYVLELSSQTTDEEIESFKLRNKGALTERFFPYHAQAILQLRRQKSLVIVDVGGMVQPEKLPILEACTHYLIISSKPEAVGAWHEFCRDRGNLIPVAVIHSSLAEVEEVHQVQPYLEITSGTWVRGRVQKVPEIILKQVKTIFTSNQ</sequence>
<dbReference type="InterPro" id="IPR013409">
    <property type="entry name" value="CRISPR-assoc_prot_Crn3/Csx3"/>
</dbReference>
<dbReference type="EMBL" id="LXQE01000172">
    <property type="protein sequence ID" value="RCJ31806.1"/>
    <property type="molecule type" value="Genomic_DNA"/>
</dbReference>
<name>A0A367R5M8_NOSPU</name>